<evidence type="ECO:0000256" key="1">
    <source>
        <dbReference type="SAM" id="Phobius"/>
    </source>
</evidence>
<feature type="transmembrane region" description="Helical" evidence="1">
    <location>
        <begin position="30"/>
        <end position="47"/>
    </location>
</feature>
<proteinExistence type="predicted"/>
<dbReference type="EMBL" id="LWMS01000010">
    <property type="protein sequence ID" value="PWL08615.1"/>
    <property type="molecule type" value="Genomic_DNA"/>
</dbReference>
<evidence type="ECO:0000313" key="3">
    <source>
        <dbReference type="Proteomes" id="UP000246004"/>
    </source>
</evidence>
<sequence length="56" mass="6500">MNQNMKKNDSEKNSKVEIIQGDPKIALKTIAWPLILTLVLNMVYNMVDRVDIRIRS</sequence>
<reference evidence="2 3" key="1">
    <citation type="submission" date="2016-04" db="EMBL/GenBank/DDBJ databases">
        <title>Genome sequence of Methanosphaera cuniculi DSM 4103.</title>
        <authorList>
            <person name="Poehlein A."/>
            <person name="Seedorf H."/>
            <person name="Daniel R."/>
        </authorList>
    </citation>
    <scope>NUCLEOTIDE SEQUENCE [LARGE SCALE GENOMIC DNA]</scope>
    <source>
        <strain evidence="2 3">DSM 4103</strain>
    </source>
</reference>
<name>A0A2V2BSD8_9EURY</name>
<protein>
    <recommendedName>
        <fullName evidence="4">MATE family efflux transporter</fullName>
    </recommendedName>
</protein>
<keyword evidence="1" id="KW-1133">Transmembrane helix</keyword>
<evidence type="ECO:0008006" key="4">
    <source>
        <dbReference type="Google" id="ProtNLM"/>
    </source>
</evidence>
<accession>A0A2V2BSD8</accession>
<organism evidence="2 3">
    <name type="scientific">Methanosphaera cuniculi</name>
    <dbReference type="NCBI Taxonomy" id="1077256"/>
    <lineage>
        <taxon>Archaea</taxon>
        <taxon>Methanobacteriati</taxon>
        <taxon>Methanobacteriota</taxon>
        <taxon>Methanomada group</taxon>
        <taxon>Methanobacteria</taxon>
        <taxon>Methanobacteriales</taxon>
        <taxon>Methanobacteriaceae</taxon>
        <taxon>Methanosphaera</taxon>
    </lineage>
</organism>
<dbReference type="AlphaFoldDB" id="A0A2V2BSD8"/>
<gene>
    <name evidence="2" type="ORF">MSCUN_03270</name>
</gene>
<keyword evidence="1" id="KW-0812">Transmembrane</keyword>
<evidence type="ECO:0000313" key="2">
    <source>
        <dbReference type="EMBL" id="PWL08615.1"/>
    </source>
</evidence>
<keyword evidence="1" id="KW-0472">Membrane</keyword>
<comment type="caution">
    <text evidence="2">The sequence shown here is derived from an EMBL/GenBank/DDBJ whole genome shotgun (WGS) entry which is preliminary data.</text>
</comment>
<dbReference type="Proteomes" id="UP000246004">
    <property type="component" value="Unassembled WGS sequence"/>
</dbReference>